<dbReference type="InterPro" id="IPR006175">
    <property type="entry name" value="YjgF/YER057c/UK114"/>
</dbReference>
<dbReference type="Gene3D" id="3.30.1330.40">
    <property type="entry name" value="RutC-like"/>
    <property type="match status" value="1"/>
</dbReference>
<dbReference type="PANTHER" id="PTHR43857:SF1">
    <property type="entry name" value="YJGH FAMILY PROTEIN"/>
    <property type="match status" value="1"/>
</dbReference>
<dbReference type="InterPro" id="IPR035959">
    <property type="entry name" value="RutC-like_sf"/>
</dbReference>
<proteinExistence type="predicted"/>
<comment type="caution">
    <text evidence="1">The sequence shown here is derived from an EMBL/GenBank/DDBJ whole genome shotgun (WGS) entry which is preliminary data.</text>
</comment>
<evidence type="ECO:0000313" key="2">
    <source>
        <dbReference type="Proteomes" id="UP000799444"/>
    </source>
</evidence>
<sequence>MSHLQYFDYPGFGERVRKETYYSQAVRIDNRIEISGQGGWDPLTESIPSDPKSQIAQACANVELALQKAGGKGWEQVYKVRAYVTSLDPELLAALAEQLRRYCPRHQPLLTGVQVAGLYRGMAVELEVEAYLG</sequence>
<protein>
    <submittedName>
        <fullName evidence="1">YjgF-like protein</fullName>
    </submittedName>
</protein>
<evidence type="ECO:0000313" key="1">
    <source>
        <dbReference type="EMBL" id="KAF2728020.1"/>
    </source>
</evidence>
<gene>
    <name evidence="1" type="ORF">EJ04DRAFT_504735</name>
</gene>
<dbReference type="AlphaFoldDB" id="A0A9P4QLS1"/>
<reference evidence="1" key="1">
    <citation type="journal article" date="2020" name="Stud. Mycol.">
        <title>101 Dothideomycetes genomes: a test case for predicting lifestyles and emergence of pathogens.</title>
        <authorList>
            <person name="Haridas S."/>
            <person name="Albert R."/>
            <person name="Binder M."/>
            <person name="Bloem J."/>
            <person name="Labutti K."/>
            <person name="Salamov A."/>
            <person name="Andreopoulos B."/>
            <person name="Baker S."/>
            <person name="Barry K."/>
            <person name="Bills G."/>
            <person name="Bluhm B."/>
            <person name="Cannon C."/>
            <person name="Castanera R."/>
            <person name="Culley D."/>
            <person name="Daum C."/>
            <person name="Ezra D."/>
            <person name="Gonzalez J."/>
            <person name="Henrissat B."/>
            <person name="Kuo A."/>
            <person name="Liang C."/>
            <person name="Lipzen A."/>
            <person name="Lutzoni F."/>
            <person name="Magnuson J."/>
            <person name="Mondo S."/>
            <person name="Nolan M."/>
            <person name="Ohm R."/>
            <person name="Pangilinan J."/>
            <person name="Park H.-J."/>
            <person name="Ramirez L."/>
            <person name="Alfaro M."/>
            <person name="Sun H."/>
            <person name="Tritt A."/>
            <person name="Yoshinaga Y."/>
            <person name="Zwiers L.-H."/>
            <person name="Turgeon B."/>
            <person name="Goodwin S."/>
            <person name="Spatafora J."/>
            <person name="Crous P."/>
            <person name="Grigoriev I."/>
        </authorList>
    </citation>
    <scope>NUCLEOTIDE SEQUENCE</scope>
    <source>
        <strain evidence="1">CBS 125425</strain>
    </source>
</reference>
<dbReference type="Proteomes" id="UP000799444">
    <property type="component" value="Unassembled WGS sequence"/>
</dbReference>
<dbReference type="OrthoDB" id="309640at2759"/>
<dbReference type="PANTHER" id="PTHR43857">
    <property type="entry name" value="BLR7761 PROTEIN"/>
    <property type="match status" value="1"/>
</dbReference>
<dbReference type="EMBL" id="ML996299">
    <property type="protein sequence ID" value="KAF2728020.1"/>
    <property type="molecule type" value="Genomic_DNA"/>
</dbReference>
<accession>A0A9P4QLS1</accession>
<name>A0A9P4QLS1_9PLEO</name>
<organism evidence="1 2">
    <name type="scientific">Polyplosphaeria fusca</name>
    <dbReference type="NCBI Taxonomy" id="682080"/>
    <lineage>
        <taxon>Eukaryota</taxon>
        <taxon>Fungi</taxon>
        <taxon>Dikarya</taxon>
        <taxon>Ascomycota</taxon>
        <taxon>Pezizomycotina</taxon>
        <taxon>Dothideomycetes</taxon>
        <taxon>Pleosporomycetidae</taxon>
        <taxon>Pleosporales</taxon>
        <taxon>Tetraplosphaeriaceae</taxon>
        <taxon>Polyplosphaeria</taxon>
    </lineage>
</organism>
<keyword evidence="2" id="KW-1185">Reference proteome</keyword>
<dbReference type="Pfam" id="PF01042">
    <property type="entry name" value="Ribonuc_L-PSP"/>
    <property type="match status" value="1"/>
</dbReference>
<dbReference type="SUPFAM" id="SSF55298">
    <property type="entry name" value="YjgF-like"/>
    <property type="match status" value="1"/>
</dbReference>